<dbReference type="AlphaFoldDB" id="A0A075FS73"/>
<dbReference type="GO" id="GO:0046872">
    <property type="term" value="F:metal ion binding"/>
    <property type="evidence" value="ECO:0007669"/>
    <property type="project" value="UniProtKB-KW"/>
</dbReference>
<dbReference type="InterPro" id="IPR007508">
    <property type="entry name" value="DtdA"/>
</dbReference>
<dbReference type="Gene3D" id="3.40.50.10700">
    <property type="entry name" value="AF0625-like"/>
    <property type="match status" value="1"/>
</dbReference>
<dbReference type="InterPro" id="IPR018033">
    <property type="entry name" value="Deacylase_DtdA_archaea"/>
</dbReference>
<dbReference type="SUPFAM" id="SSF142535">
    <property type="entry name" value="AF0625-like"/>
    <property type="match status" value="1"/>
</dbReference>
<reference evidence="5" key="1">
    <citation type="journal article" date="2014" name="Genome Biol. Evol.">
        <title>Pangenome evidence for extensive interdomain horizontal transfer affecting lineage core and shell genes in uncultured planktonic thaumarchaeota and euryarchaeota.</title>
        <authorList>
            <person name="Deschamps P."/>
            <person name="Zivanovic Y."/>
            <person name="Moreira D."/>
            <person name="Rodriguez-Valera F."/>
            <person name="Lopez-Garcia P."/>
        </authorList>
    </citation>
    <scope>NUCLEOTIDE SEQUENCE</scope>
</reference>
<dbReference type="PANTHER" id="PTHR34667">
    <property type="entry name" value="D-AMINOACYL-TRNA DEACYLASE"/>
    <property type="match status" value="1"/>
</dbReference>
<proteinExistence type="predicted"/>
<evidence type="ECO:0000256" key="4">
    <source>
        <dbReference type="ARBA" id="ARBA00033425"/>
    </source>
</evidence>
<protein>
    <recommendedName>
        <fullName evidence="4">D-tyrosyl-tRNA(Tyr) deacylase</fullName>
    </recommendedName>
</protein>
<name>A0A075FS73_9EURY</name>
<evidence type="ECO:0000313" key="5">
    <source>
        <dbReference type="EMBL" id="AIE94179.1"/>
    </source>
</evidence>
<sequence length="269" mass="29508">MNREVHLLIIDQLHIHADHIDAIHAKAIGQTVDEVLVLSRHAAKSGIPSLTVHAIGVPGEIPHGEVGFAGGMKGTAVPPSPRFASIYRALREETEASPLAEEFDVSLETTHHGPVLTAPTLYLEIGSKESEWRRTDASTLWARVISRVLGLESTTPEGEWRGEGEVMIGFGGGHYAPRHSDVIIRSGLPFGHLLANYALVFDEKTDQEPTGPWRHSLCEAVEKTRQAFPGGRVFAHLDRKSFKGWQRTAIAEELASLGVEVRRGRDFIS</sequence>
<organism evidence="5">
    <name type="scientific">uncultured marine group II/III euryarchaeote AD1000_44_A09</name>
    <dbReference type="NCBI Taxonomy" id="1457774"/>
    <lineage>
        <taxon>Archaea</taxon>
        <taxon>Methanobacteriati</taxon>
        <taxon>Methanobacteriota</taxon>
        <taxon>environmental samples</taxon>
    </lineage>
</organism>
<evidence type="ECO:0000256" key="1">
    <source>
        <dbReference type="ARBA" id="ARBA00022723"/>
    </source>
</evidence>
<dbReference type="PANTHER" id="PTHR34667:SF1">
    <property type="entry name" value="D-AMINOACYL-TRNA DEACYLASE"/>
    <property type="match status" value="1"/>
</dbReference>
<dbReference type="GO" id="GO:0019478">
    <property type="term" value="P:D-amino acid catabolic process"/>
    <property type="evidence" value="ECO:0007669"/>
    <property type="project" value="InterPro"/>
</dbReference>
<evidence type="ECO:0000256" key="2">
    <source>
        <dbReference type="ARBA" id="ARBA00022801"/>
    </source>
</evidence>
<dbReference type="GO" id="GO:0051499">
    <property type="term" value="F:D-aminoacyl-tRNA deacylase activity"/>
    <property type="evidence" value="ECO:0007669"/>
    <property type="project" value="InterPro"/>
</dbReference>
<dbReference type="EMBL" id="KF900416">
    <property type="protein sequence ID" value="AIE94179.1"/>
    <property type="molecule type" value="Genomic_DNA"/>
</dbReference>
<keyword evidence="1" id="KW-0479">Metal-binding</keyword>
<dbReference type="Pfam" id="PF04414">
    <property type="entry name" value="tRNA_deacylase"/>
    <property type="match status" value="1"/>
</dbReference>
<keyword evidence="2" id="KW-0378">Hydrolase</keyword>
<dbReference type="Gene3D" id="3.40.630.50">
    <property type="entry name" value="AF0625-like"/>
    <property type="match status" value="1"/>
</dbReference>
<keyword evidence="3" id="KW-0862">Zinc</keyword>
<evidence type="ECO:0000256" key="3">
    <source>
        <dbReference type="ARBA" id="ARBA00022833"/>
    </source>
</evidence>
<accession>A0A075FS73</accession>
<dbReference type="PIRSF" id="PIRSF016210">
    <property type="entry name" value="UCP016210"/>
    <property type="match status" value="1"/>
</dbReference>